<dbReference type="InterPro" id="IPR029063">
    <property type="entry name" value="SAM-dependent_MTases_sf"/>
</dbReference>
<dbReference type="InterPro" id="IPR014008">
    <property type="entry name" value="Cbl_synth_MTase_CbiT"/>
</dbReference>
<dbReference type="NCBIfam" id="TIGR02467">
    <property type="entry name" value="CbiE"/>
    <property type="match status" value="1"/>
</dbReference>
<dbReference type="EMBL" id="CP020440">
    <property type="protein sequence ID" value="ARC34993.1"/>
    <property type="molecule type" value="Genomic_DNA"/>
</dbReference>
<dbReference type="AlphaFoldDB" id="A0A1V0GMB1"/>
<evidence type="ECO:0000256" key="1">
    <source>
        <dbReference type="ARBA" id="ARBA00004953"/>
    </source>
</evidence>
<dbReference type="InterPro" id="IPR000878">
    <property type="entry name" value="4pyrrol_Mease"/>
</dbReference>
<dbReference type="Gene3D" id="3.40.50.150">
    <property type="entry name" value="Vaccinia Virus protein VP39"/>
    <property type="match status" value="1"/>
</dbReference>
<evidence type="ECO:0000313" key="7">
    <source>
        <dbReference type="EMBL" id="ARC34993.1"/>
    </source>
</evidence>
<accession>A0A1V0GMB1</accession>
<dbReference type="GO" id="GO:0009236">
    <property type="term" value="P:cobalamin biosynthetic process"/>
    <property type="evidence" value="ECO:0007669"/>
    <property type="project" value="UniProtKB-UniPathway"/>
</dbReference>
<evidence type="ECO:0000256" key="5">
    <source>
        <dbReference type="ARBA" id="ARBA00022691"/>
    </source>
</evidence>
<dbReference type="UniPathway" id="UPA00148"/>
<sequence>MGEPLAGTEAPWLGIIGLGEDGPTGLCPASRAALDAAEIVFGGPRHLALAGVGARGRAWPVPFDLAPLLACRGRRVVVLASGDPFWFGAGGSIARHLGPGEWRCWPAPSTFSLATARLGWRIEETACLGLHAAPFATALPHLAPGARLICLLRDAAAASGFRDWLDAQGFGGSTLWLLEALGGPRERVRRLAAAMPPDAAPPLALALAVEAAGAPGLAAVPGRPIEAFAHDGQITKPAIRAMTLAALAPRRGQMLWDLGAGSGSVAVEWCLAGGRAVAVEARADRIGNIEANIAAFGLAGQMAALRGRAAEVLADLPAPDAVFVGGGFDTALFARLQAAAPRARLVVNAVTLATEGLLIGLHAAHGGALTRIALESAAPLGRGSGWQPARPLLQWSTVL</sequence>
<keyword evidence="8" id="KW-1185">Reference proteome</keyword>
<dbReference type="PANTHER" id="PTHR43182:SF1">
    <property type="entry name" value="COBALT-PRECORRIN-7 C(5)-METHYLTRANSFERASE"/>
    <property type="match status" value="1"/>
</dbReference>
<dbReference type="RefSeq" id="WP_080620021.1">
    <property type="nucleotide sequence ID" value="NZ_CAWMZI010000003.1"/>
</dbReference>
<dbReference type="InterPro" id="IPR035996">
    <property type="entry name" value="4pyrrol_Methylase_sf"/>
</dbReference>
<dbReference type="eggNOG" id="COG2241">
    <property type="taxonomic scope" value="Bacteria"/>
</dbReference>
<name>A0A1V0GMB1_9RHOB</name>
<keyword evidence="4" id="KW-0808">Transferase</keyword>
<organism evidence="7 8">
    <name type="scientific">Paracoccus yeei</name>
    <dbReference type="NCBI Taxonomy" id="147645"/>
    <lineage>
        <taxon>Bacteria</taxon>
        <taxon>Pseudomonadati</taxon>
        <taxon>Pseudomonadota</taxon>
        <taxon>Alphaproteobacteria</taxon>
        <taxon>Rhodobacterales</taxon>
        <taxon>Paracoccaceae</taxon>
        <taxon>Paracoccus</taxon>
    </lineage>
</organism>
<dbReference type="eggNOG" id="COG2242">
    <property type="taxonomic scope" value="Bacteria"/>
</dbReference>
<dbReference type="InterPro" id="IPR006365">
    <property type="entry name" value="Cbl_synth_CobL"/>
</dbReference>
<dbReference type="Proteomes" id="UP000191257">
    <property type="component" value="Plasmid unnamed2"/>
</dbReference>
<geneLocation type="plasmid" evidence="7 8">
    <name>unnamed2</name>
</geneLocation>
<evidence type="ECO:0000256" key="3">
    <source>
        <dbReference type="ARBA" id="ARBA00022603"/>
    </source>
</evidence>
<reference evidence="7" key="1">
    <citation type="submission" date="2017-12" db="EMBL/GenBank/DDBJ databases">
        <title>FDA dAtabase for Regulatory Grade micrObial Sequences (FDA-ARGOS): Supporting development and validation of Infectious Disease Dx tests.</title>
        <authorList>
            <person name="Campos J."/>
            <person name="Goldberg B."/>
            <person name="Tallon L."/>
            <person name="Sadzewicz L."/>
            <person name="Sengamalay N."/>
            <person name="Ott S."/>
            <person name="Godinez A."/>
            <person name="Nagaraj S."/>
            <person name="Vyas G."/>
            <person name="Aluvathingal J."/>
            <person name="Nadendla S."/>
            <person name="Geyer C."/>
            <person name="Nandy P."/>
            <person name="Hobson J."/>
            <person name="Sichtig H."/>
        </authorList>
    </citation>
    <scope>NUCLEOTIDE SEQUENCE</scope>
    <source>
        <strain evidence="7">FDAARGOS_252</strain>
        <plasmid evidence="7">unnamed2</plasmid>
    </source>
</reference>
<feature type="domain" description="Tetrapyrrole methylase" evidence="6">
    <location>
        <begin position="15"/>
        <end position="190"/>
    </location>
</feature>
<dbReference type="NCBIfam" id="TIGR02469">
    <property type="entry name" value="CbiT"/>
    <property type="match status" value="1"/>
</dbReference>
<protein>
    <submittedName>
        <fullName evidence="7">Precorrin-6y C5,15-methyltransferase (Decarboxylating) subunit CbiE</fullName>
    </submittedName>
</protein>
<dbReference type="InterPro" id="IPR012818">
    <property type="entry name" value="CbiE"/>
</dbReference>
<comment type="pathway">
    <text evidence="1">Cofactor biosynthesis; adenosylcobalamin biosynthesis.</text>
</comment>
<keyword evidence="3" id="KW-0489">Methyltransferase</keyword>
<keyword evidence="2" id="KW-0169">Cobalamin biosynthesis</keyword>
<dbReference type="GO" id="GO:0008276">
    <property type="term" value="F:protein methyltransferase activity"/>
    <property type="evidence" value="ECO:0007669"/>
    <property type="project" value="InterPro"/>
</dbReference>
<dbReference type="SUPFAM" id="SSF53790">
    <property type="entry name" value="Tetrapyrrole methylase"/>
    <property type="match status" value="1"/>
</dbReference>
<dbReference type="PIRSF" id="PIRSF036428">
    <property type="entry name" value="CobL"/>
    <property type="match status" value="1"/>
</dbReference>
<evidence type="ECO:0000259" key="6">
    <source>
        <dbReference type="Pfam" id="PF00590"/>
    </source>
</evidence>
<dbReference type="PANTHER" id="PTHR43182">
    <property type="entry name" value="COBALT-PRECORRIN-6B C(15)-METHYLTRANSFERASE (DECARBOXYLATING)"/>
    <property type="match status" value="1"/>
</dbReference>
<evidence type="ECO:0000256" key="4">
    <source>
        <dbReference type="ARBA" id="ARBA00022679"/>
    </source>
</evidence>
<dbReference type="InterPro" id="IPR014777">
    <property type="entry name" value="4pyrrole_Mease_sub1"/>
</dbReference>
<keyword evidence="5" id="KW-0949">S-adenosyl-L-methionine</keyword>
<dbReference type="Gene3D" id="3.40.1010.10">
    <property type="entry name" value="Cobalt-precorrin-4 Transmethylase, Domain 1"/>
    <property type="match status" value="1"/>
</dbReference>
<dbReference type="Pfam" id="PF00590">
    <property type="entry name" value="TP_methylase"/>
    <property type="match status" value="1"/>
</dbReference>
<gene>
    <name evidence="7" type="ORF">A6J80_00300</name>
</gene>
<dbReference type="GO" id="GO:0032259">
    <property type="term" value="P:methylation"/>
    <property type="evidence" value="ECO:0007669"/>
    <property type="project" value="UniProtKB-KW"/>
</dbReference>
<dbReference type="SUPFAM" id="SSF53335">
    <property type="entry name" value="S-adenosyl-L-methionine-dependent methyltransferases"/>
    <property type="match status" value="1"/>
</dbReference>
<dbReference type="KEGG" id="pye:A6J80_00300"/>
<evidence type="ECO:0000256" key="2">
    <source>
        <dbReference type="ARBA" id="ARBA00022573"/>
    </source>
</evidence>
<evidence type="ECO:0000313" key="8">
    <source>
        <dbReference type="Proteomes" id="UP000191257"/>
    </source>
</evidence>
<dbReference type="InterPro" id="IPR050714">
    <property type="entry name" value="Cobalamin_biosynth_MTase"/>
</dbReference>
<proteinExistence type="predicted"/>
<keyword evidence="7" id="KW-0614">Plasmid</keyword>
<dbReference type="CDD" id="cd11644">
    <property type="entry name" value="Precorrin-6Y-MT"/>
    <property type="match status" value="1"/>
</dbReference>